<reference evidence="1" key="1">
    <citation type="submission" date="2022-04" db="EMBL/GenBank/DDBJ databases">
        <title>Genome of the entomopathogenic fungus Entomophthora muscae.</title>
        <authorList>
            <person name="Elya C."/>
            <person name="Lovett B.R."/>
            <person name="Lee E."/>
            <person name="Macias A.M."/>
            <person name="Hajek A.E."/>
            <person name="De Bivort B.L."/>
            <person name="Kasson M.T."/>
            <person name="De Fine Licht H.H."/>
            <person name="Stajich J.E."/>
        </authorList>
    </citation>
    <scope>NUCLEOTIDE SEQUENCE</scope>
    <source>
        <strain evidence="1">Berkeley</strain>
    </source>
</reference>
<dbReference type="EMBL" id="QTSX02007217">
    <property type="protein sequence ID" value="KAJ9049580.1"/>
    <property type="molecule type" value="Genomic_DNA"/>
</dbReference>
<accession>A0ACC2RHQ0</accession>
<proteinExistence type="predicted"/>
<gene>
    <name evidence="1" type="ORF">DSO57_1022943</name>
</gene>
<evidence type="ECO:0000313" key="1">
    <source>
        <dbReference type="EMBL" id="KAJ9049580.1"/>
    </source>
</evidence>
<sequence>MCPNKKRNCIFSESAPLKPAQSSPRNLNAFIKQIGAYLPLSDLAYFRLVCRDWNKVFLPIIFNGNIYQLPEILKDAPIVRYSRYIDCLLIQETSDSENKWESLGAIFSNLKHVFSNTFSVEGLESLDRCCGKLKKLKYLNLNYKSNSLPHNSFSGVKNLNTLFLSPGRSSSCLYAFLRKFDCPYLKALYLTEDVFHIDVTEIPNIFPNLNSLHFTRRFFPKDIMASINFNAGFISKMEVCNSDGLIIQLAFNPPQADKIKLISSMNLAKQYHQIREMFIDPSRKAEIVHFLSNIKKVKGRIHCNENNTPDFLSWLTEINHLDLDIASNPEEMFQSLTFKATALKVWFSYDFLKLKGDFFESRFPSLEMVEVSGTSVFLHMKFPSTLKHMICQYSSEAELQFFLTNTVSCRKVTITDFSNFAVHRANGFFKKYPNVTFTSQERNLNRKTYPFCYSIYEQ</sequence>
<organism evidence="1 2">
    <name type="scientific">Entomophthora muscae</name>
    <dbReference type="NCBI Taxonomy" id="34485"/>
    <lineage>
        <taxon>Eukaryota</taxon>
        <taxon>Fungi</taxon>
        <taxon>Fungi incertae sedis</taxon>
        <taxon>Zoopagomycota</taxon>
        <taxon>Entomophthoromycotina</taxon>
        <taxon>Entomophthoromycetes</taxon>
        <taxon>Entomophthorales</taxon>
        <taxon>Entomophthoraceae</taxon>
        <taxon>Entomophthora</taxon>
    </lineage>
</organism>
<protein>
    <submittedName>
        <fullName evidence="1">Uncharacterized protein</fullName>
    </submittedName>
</protein>
<evidence type="ECO:0000313" key="2">
    <source>
        <dbReference type="Proteomes" id="UP001165960"/>
    </source>
</evidence>
<name>A0ACC2RHQ0_9FUNG</name>
<dbReference type="Proteomes" id="UP001165960">
    <property type="component" value="Unassembled WGS sequence"/>
</dbReference>
<comment type="caution">
    <text evidence="1">The sequence shown here is derived from an EMBL/GenBank/DDBJ whole genome shotgun (WGS) entry which is preliminary data.</text>
</comment>
<keyword evidence="2" id="KW-1185">Reference proteome</keyword>